<dbReference type="PANTHER" id="PTHR42877">
    <property type="entry name" value="L-ORNITHINE N(5)-MONOOXYGENASE-RELATED"/>
    <property type="match status" value="1"/>
</dbReference>
<dbReference type="AlphaFoldDB" id="A0A9P4XBH8"/>
<dbReference type="Proteomes" id="UP000801864">
    <property type="component" value="Unassembled WGS sequence"/>
</dbReference>
<keyword evidence="3" id="KW-0274">FAD</keyword>
<dbReference type="Pfam" id="PF00743">
    <property type="entry name" value="FMO-like"/>
    <property type="match status" value="1"/>
</dbReference>
<sequence>MGSKPTYTVSDQWIGQPRPVRVVVIGAGIGGIAAVKLFRETFQDRPTTLVIYEKNHDVGGTWLENRYPGCSVDNPGHTYTYSWEGNPSWSRAYVGAEEVFEYYKGRAKVYGVYEYVNFNHRVIEARWDDYVGQWKLKIEKEGSSIIEDECEVLINVCGMLNQWKWPSIDGLDTYKGHLVHSAIWDSNYSFKGKTIGVIGSGSSAIQMVPKLQKANECFNQPEVKSLISFNRSPSWITQEFGAKYIPEGRGLVYSDEQREEWRNNPTEFLKYRKEIESIANKFWHAQFKDGPFQEEWYKQTRQNMETALGGNPELISKIVPTFAVGCRRSNVYIRVTPGHGYLEALAKDNVVVRSDEIRRITPTGVQMVDGTNLVLDAIICATGFDNSFRPSFALIGENGVDLRDEWREEPRSYLSVAAAGFPNYFMATGPNFPLANGSLVACLEQTLKYAFRAVEKIQTQGVKAVSPTREAVNDFQEHKDTIMEKMVWTSPCRSWYKNGKVDGKVWGPYPGSVPHFFELMSETRWEDFKIEYRTSNRFQYLGRGNTHREVSGGDLAWYVTEPGADLAA</sequence>
<evidence type="ECO:0000313" key="6">
    <source>
        <dbReference type="Proteomes" id="UP000801864"/>
    </source>
</evidence>
<dbReference type="InterPro" id="IPR020946">
    <property type="entry name" value="Flavin_mOase-like"/>
</dbReference>
<accession>A0A9P4XBH8</accession>
<organism evidence="5 6">
    <name type="scientific">Trichoderma lentiforme</name>
    <dbReference type="NCBI Taxonomy" id="1567552"/>
    <lineage>
        <taxon>Eukaryota</taxon>
        <taxon>Fungi</taxon>
        <taxon>Dikarya</taxon>
        <taxon>Ascomycota</taxon>
        <taxon>Pezizomycotina</taxon>
        <taxon>Sordariomycetes</taxon>
        <taxon>Hypocreomycetidae</taxon>
        <taxon>Hypocreales</taxon>
        <taxon>Hypocreaceae</taxon>
        <taxon>Trichoderma</taxon>
    </lineage>
</organism>
<evidence type="ECO:0000256" key="1">
    <source>
        <dbReference type="ARBA" id="ARBA00010139"/>
    </source>
</evidence>
<evidence type="ECO:0000256" key="2">
    <source>
        <dbReference type="ARBA" id="ARBA00022630"/>
    </source>
</evidence>
<protein>
    <submittedName>
        <fullName evidence="5">Sterigmatocystin biosynthesis monooxygenase stcW</fullName>
    </submittedName>
</protein>
<evidence type="ECO:0000256" key="4">
    <source>
        <dbReference type="ARBA" id="ARBA00023002"/>
    </source>
</evidence>
<comment type="similarity">
    <text evidence="1">Belongs to the FAD-binding monooxygenase family.</text>
</comment>
<keyword evidence="2" id="KW-0285">Flavoprotein</keyword>
<dbReference type="EMBL" id="QLNT01000015">
    <property type="protein sequence ID" value="KAF3067788.1"/>
    <property type="molecule type" value="Genomic_DNA"/>
</dbReference>
<evidence type="ECO:0000256" key="3">
    <source>
        <dbReference type="ARBA" id="ARBA00022827"/>
    </source>
</evidence>
<comment type="caution">
    <text evidence="5">The sequence shown here is derived from an EMBL/GenBank/DDBJ whole genome shotgun (WGS) entry which is preliminary data.</text>
</comment>
<reference evidence="5 6" key="1">
    <citation type="submission" date="2018-06" db="EMBL/GenBank/DDBJ databases">
        <title>Genome analysis of cellulolytic fungus Trichoderma lentiforme CFAM-422.</title>
        <authorList>
            <person name="Steindorff A.S."/>
            <person name="Formighieri E.F."/>
            <person name="Midorikawa G.E.O."/>
            <person name="Tamietti M.S."/>
            <person name="Ramos E.Z."/>
            <person name="Silva A.S."/>
            <person name="Bon E.P.S."/>
            <person name="Mendes T.D."/>
            <person name="Damaso M.C.T."/>
            <person name="Favaro L.C.L."/>
        </authorList>
    </citation>
    <scope>NUCLEOTIDE SEQUENCE [LARGE SCALE GENOMIC DNA]</scope>
    <source>
        <strain evidence="5 6">CFAM-422</strain>
    </source>
</reference>
<keyword evidence="6" id="KW-1185">Reference proteome</keyword>
<gene>
    <name evidence="5" type="ORF">CFAM422_008420</name>
</gene>
<dbReference type="Gene3D" id="3.50.50.60">
    <property type="entry name" value="FAD/NAD(P)-binding domain"/>
    <property type="match status" value="2"/>
</dbReference>
<evidence type="ECO:0000313" key="5">
    <source>
        <dbReference type="EMBL" id="KAF3067788.1"/>
    </source>
</evidence>
<proteinExistence type="inferred from homology"/>
<dbReference type="GO" id="GO:0050660">
    <property type="term" value="F:flavin adenine dinucleotide binding"/>
    <property type="evidence" value="ECO:0007669"/>
    <property type="project" value="InterPro"/>
</dbReference>
<keyword evidence="5" id="KW-0503">Monooxygenase</keyword>
<dbReference type="InterPro" id="IPR051209">
    <property type="entry name" value="FAD-bind_Monooxygenase_sf"/>
</dbReference>
<dbReference type="SUPFAM" id="SSF51905">
    <property type="entry name" value="FAD/NAD(P)-binding domain"/>
    <property type="match status" value="1"/>
</dbReference>
<name>A0A9P4XBH8_9HYPO</name>
<dbReference type="GO" id="GO:0004499">
    <property type="term" value="F:N,N-dimethylaniline monooxygenase activity"/>
    <property type="evidence" value="ECO:0007669"/>
    <property type="project" value="InterPro"/>
</dbReference>
<dbReference type="InterPro" id="IPR036188">
    <property type="entry name" value="FAD/NAD-bd_sf"/>
</dbReference>
<dbReference type="GO" id="GO:0050661">
    <property type="term" value="F:NADP binding"/>
    <property type="evidence" value="ECO:0007669"/>
    <property type="project" value="InterPro"/>
</dbReference>
<keyword evidence="4" id="KW-0560">Oxidoreductase</keyword>
<dbReference type="PANTHER" id="PTHR42877:SF11">
    <property type="entry name" value="MONOOXYGENASE, PUTATIVE (AFU_ORTHOLOGUE AFUA_6G13790)-RELATED"/>
    <property type="match status" value="1"/>
</dbReference>